<dbReference type="Gene3D" id="3.10.450.50">
    <property type="match status" value="1"/>
</dbReference>
<keyword evidence="2" id="KW-1185">Reference proteome</keyword>
<protein>
    <submittedName>
        <fullName evidence="1">Uncharacterized protein</fullName>
    </submittedName>
</protein>
<proteinExistence type="predicted"/>
<organism evidence="1 2">
    <name type="scientific">Shinella sumterensis</name>
    <dbReference type="NCBI Taxonomy" id="1967501"/>
    <lineage>
        <taxon>Bacteria</taxon>
        <taxon>Pseudomonadati</taxon>
        <taxon>Pseudomonadota</taxon>
        <taxon>Alphaproteobacteria</taxon>
        <taxon>Hyphomicrobiales</taxon>
        <taxon>Rhizobiaceae</taxon>
        <taxon>Shinella</taxon>
    </lineage>
</organism>
<evidence type="ECO:0000313" key="1">
    <source>
        <dbReference type="EMBL" id="WLR98464.1"/>
    </source>
</evidence>
<dbReference type="Proteomes" id="UP001234585">
    <property type="component" value="Chromosome"/>
</dbReference>
<evidence type="ECO:0000313" key="2">
    <source>
        <dbReference type="Proteomes" id="UP001234585"/>
    </source>
</evidence>
<name>A0AA50H8Z9_9HYPH</name>
<gene>
    <name evidence="1" type="ORF">Q9313_05375</name>
</gene>
<accession>A0AA50H8Z9</accession>
<dbReference type="AlphaFoldDB" id="A0AA50H8Z9"/>
<reference evidence="1 2" key="1">
    <citation type="submission" date="2023-08" db="EMBL/GenBank/DDBJ databases">
        <title>Pathogen: clinical or host-associated sample.</title>
        <authorList>
            <person name="Hergert J."/>
            <person name="Casey R."/>
            <person name="Wagner J."/>
            <person name="Young E.L."/>
            <person name="Oakeson K.F."/>
        </authorList>
    </citation>
    <scope>NUCLEOTIDE SEQUENCE [LARGE SCALE GENOMIC DNA]</scope>
    <source>
        <strain evidence="1 2">1760953</strain>
    </source>
</reference>
<dbReference type="EMBL" id="CP132302">
    <property type="protein sequence ID" value="WLR98464.1"/>
    <property type="molecule type" value="Genomic_DNA"/>
</dbReference>
<dbReference type="RefSeq" id="WP_134650816.1">
    <property type="nucleotide sequence ID" value="NZ_CP132302.1"/>
</dbReference>
<sequence>MSRLGLAALAVLIPISAHAATFKAPVEELMAATASNWKEMKEDTETAPDYIDYFNEDFLKRLYSKDLVAKYREAAKYPAYDDGGSPFGYDPIVSGQDGCSLKDLTITEGTPKDGTDDVTVTFDNTHCFPERDPSQAKTTLVFKVIEEDGRPVIDEMVREGEDESTLKEELGELARYGAEAAAGGQ</sequence>